<name>A0AAE1DXH6_9GAST</name>
<proteinExistence type="predicted"/>
<accession>A0AAE1DXH6</accession>
<keyword evidence="2" id="KW-1185">Reference proteome</keyword>
<comment type="caution">
    <text evidence="1">The sequence shown here is derived from an EMBL/GenBank/DDBJ whole genome shotgun (WGS) entry which is preliminary data.</text>
</comment>
<dbReference type="AlphaFoldDB" id="A0AAE1DXH6"/>
<evidence type="ECO:0000313" key="1">
    <source>
        <dbReference type="EMBL" id="KAK3786691.1"/>
    </source>
</evidence>
<organism evidence="1 2">
    <name type="scientific">Elysia crispata</name>
    <name type="common">lettuce slug</name>
    <dbReference type="NCBI Taxonomy" id="231223"/>
    <lineage>
        <taxon>Eukaryota</taxon>
        <taxon>Metazoa</taxon>
        <taxon>Spiralia</taxon>
        <taxon>Lophotrochozoa</taxon>
        <taxon>Mollusca</taxon>
        <taxon>Gastropoda</taxon>
        <taxon>Heterobranchia</taxon>
        <taxon>Euthyneura</taxon>
        <taxon>Panpulmonata</taxon>
        <taxon>Sacoglossa</taxon>
        <taxon>Placobranchoidea</taxon>
        <taxon>Plakobranchidae</taxon>
        <taxon>Elysia</taxon>
    </lineage>
</organism>
<dbReference type="Proteomes" id="UP001283361">
    <property type="component" value="Unassembled WGS sequence"/>
</dbReference>
<gene>
    <name evidence="1" type="ORF">RRG08_032850</name>
</gene>
<dbReference type="EMBL" id="JAWDGP010001949">
    <property type="protein sequence ID" value="KAK3786691.1"/>
    <property type="molecule type" value="Genomic_DNA"/>
</dbReference>
<protein>
    <submittedName>
        <fullName evidence="1">Uncharacterized protein</fullName>
    </submittedName>
</protein>
<reference evidence="1" key="1">
    <citation type="journal article" date="2023" name="G3 (Bethesda)">
        <title>A reference genome for the long-term kleptoplast-retaining sea slug Elysia crispata morphotype clarki.</title>
        <authorList>
            <person name="Eastman K.E."/>
            <person name="Pendleton A.L."/>
            <person name="Shaikh M.A."/>
            <person name="Suttiyut T."/>
            <person name="Ogas R."/>
            <person name="Tomko P."/>
            <person name="Gavelis G."/>
            <person name="Widhalm J.R."/>
            <person name="Wisecaver J.H."/>
        </authorList>
    </citation>
    <scope>NUCLEOTIDE SEQUENCE</scope>
    <source>
        <strain evidence="1">ECLA1</strain>
    </source>
</reference>
<evidence type="ECO:0000313" key="2">
    <source>
        <dbReference type="Proteomes" id="UP001283361"/>
    </source>
</evidence>
<sequence length="69" mass="7948">MKKVLVTVLTGISKYRCLGYSQLTTGKEQMMWYVQEVGYKKESDNLKPTVASGYNEESSGHCFYWDINI</sequence>